<feature type="transmembrane region" description="Helical" evidence="1">
    <location>
        <begin position="65"/>
        <end position="83"/>
    </location>
</feature>
<keyword evidence="1" id="KW-0472">Membrane</keyword>
<feature type="transmembrane region" description="Helical" evidence="1">
    <location>
        <begin position="89"/>
        <end position="110"/>
    </location>
</feature>
<proteinExistence type="predicted"/>
<dbReference type="Proteomes" id="UP000502415">
    <property type="component" value="Chromosome"/>
</dbReference>
<dbReference type="RefSeq" id="WP_169433588.1">
    <property type="nucleotide sequence ID" value="NZ_CP051685.1"/>
</dbReference>
<keyword evidence="1" id="KW-0812">Transmembrane</keyword>
<evidence type="ECO:0000313" key="2">
    <source>
        <dbReference type="EMBL" id="QJD98688.1"/>
    </source>
</evidence>
<feature type="transmembrane region" description="Helical" evidence="1">
    <location>
        <begin position="35"/>
        <end position="53"/>
    </location>
</feature>
<organism evidence="2 3">
    <name type="scientific">Massilia forsythiae</name>
    <dbReference type="NCBI Taxonomy" id="2728020"/>
    <lineage>
        <taxon>Bacteria</taxon>
        <taxon>Pseudomonadati</taxon>
        <taxon>Pseudomonadota</taxon>
        <taxon>Betaproteobacteria</taxon>
        <taxon>Burkholderiales</taxon>
        <taxon>Oxalobacteraceae</taxon>
        <taxon>Telluria group</taxon>
        <taxon>Massilia</taxon>
    </lineage>
</organism>
<keyword evidence="1" id="KW-1133">Transmembrane helix</keyword>
<keyword evidence="3" id="KW-1185">Reference proteome</keyword>
<evidence type="ECO:0000256" key="1">
    <source>
        <dbReference type="SAM" id="Phobius"/>
    </source>
</evidence>
<reference evidence="2 3" key="1">
    <citation type="submission" date="2020-04" db="EMBL/GenBank/DDBJ databases">
        <title>Genome sequencing of novel species.</title>
        <authorList>
            <person name="Heo J."/>
            <person name="Kim S.-J."/>
            <person name="Kim J.-S."/>
            <person name="Hong S.-B."/>
            <person name="Kwon S.-W."/>
        </authorList>
    </citation>
    <scope>NUCLEOTIDE SEQUENCE [LARGE SCALE GENOMIC DNA]</scope>
    <source>
        <strain evidence="2 3">GN2-R2</strain>
    </source>
</reference>
<name>A0A7Z2ZR16_9BURK</name>
<accession>A0A7Z2ZR16</accession>
<sequence length="113" mass="12225">MGTRYGRRAASGNYEYHDSLEALNAAAERESSRALAGWFGLFGLLAGGVLTYLVLHKFGVDWPRWLRFTLVIAGSGVLAYTLARFANLLWAIIVIGALLVLASGLGALLWKAV</sequence>
<evidence type="ECO:0000313" key="3">
    <source>
        <dbReference type="Proteomes" id="UP000502415"/>
    </source>
</evidence>
<protein>
    <submittedName>
        <fullName evidence="2">Uncharacterized protein</fullName>
    </submittedName>
</protein>
<gene>
    <name evidence="2" type="ORF">HH212_00405</name>
</gene>
<dbReference type="AlphaFoldDB" id="A0A7Z2ZR16"/>
<dbReference type="EMBL" id="CP051685">
    <property type="protein sequence ID" value="QJD98688.1"/>
    <property type="molecule type" value="Genomic_DNA"/>
</dbReference>
<dbReference type="KEGG" id="mfy:HH212_00405"/>